<gene>
    <name evidence="2" type="ORF">D9613_012517</name>
</gene>
<organism evidence="2 3">
    <name type="scientific">Agrocybe pediades</name>
    <dbReference type="NCBI Taxonomy" id="84607"/>
    <lineage>
        <taxon>Eukaryota</taxon>
        <taxon>Fungi</taxon>
        <taxon>Dikarya</taxon>
        <taxon>Basidiomycota</taxon>
        <taxon>Agaricomycotina</taxon>
        <taxon>Agaricomycetes</taxon>
        <taxon>Agaricomycetidae</taxon>
        <taxon>Agaricales</taxon>
        <taxon>Agaricineae</taxon>
        <taxon>Strophariaceae</taxon>
        <taxon>Agrocybe</taxon>
    </lineage>
</organism>
<dbReference type="Gene3D" id="3.90.1200.10">
    <property type="match status" value="1"/>
</dbReference>
<evidence type="ECO:0000259" key="1">
    <source>
        <dbReference type="Pfam" id="PF01636"/>
    </source>
</evidence>
<evidence type="ECO:0000313" key="2">
    <source>
        <dbReference type="EMBL" id="KAF4615669.1"/>
    </source>
</evidence>
<dbReference type="PANTHER" id="PTHR36091">
    <property type="entry name" value="ALTERED INHERITANCE OF MITOCHONDRIA PROTEIN 9, MITOCHONDRIAL"/>
    <property type="match status" value="1"/>
</dbReference>
<dbReference type="Pfam" id="PF01636">
    <property type="entry name" value="APH"/>
    <property type="match status" value="1"/>
</dbReference>
<protein>
    <recommendedName>
        <fullName evidence="1">Aminoglycoside phosphotransferase domain-containing protein</fullName>
    </recommendedName>
</protein>
<comment type="caution">
    <text evidence="2">The sequence shown here is derived from an EMBL/GenBank/DDBJ whole genome shotgun (WGS) entry which is preliminary data.</text>
</comment>
<accession>A0A8H4QRK3</accession>
<name>A0A8H4QRK3_9AGAR</name>
<dbReference type="PANTHER" id="PTHR36091:SF2">
    <property type="entry name" value="AMINOGLYCOSIDE PHOSPHOTRANSFERASE DOMAIN-CONTAINING PROTEIN"/>
    <property type="match status" value="1"/>
</dbReference>
<feature type="domain" description="Aminoglycoside phosphotransferase" evidence="1">
    <location>
        <begin position="41"/>
        <end position="313"/>
    </location>
</feature>
<dbReference type="InterPro" id="IPR011009">
    <property type="entry name" value="Kinase-like_dom_sf"/>
</dbReference>
<dbReference type="SUPFAM" id="SSF56112">
    <property type="entry name" value="Protein kinase-like (PK-like)"/>
    <property type="match status" value="1"/>
</dbReference>
<dbReference type="GO" id="GO:0005739">
    <property type="term" value="C:mitochondrion"/>
    <property type="evidence" value="ECO:0007669"/>
    <property type="project" value="TreeGrafter"/>
</dbReference>
<keyword evidence="3" id="KW-1185">Reference proteome</keyword>
<proteinExistence type="predicted"/>
<dbReference type="InterPro" id="IPR002575">
    <property type="entry name" value="Aminoglycoside_PTrfase"/>
</dbReference>
<dbReference type="Proteomes" id="UP000521872">
    <property type="component" value="Unassembled WGS sequence"/>
</dbReference>
<dbReference type="AlphaFoldDB" id="A0A8H4QRK3"/>
<evidence type="ECO:0000313" key="3">
    <source>
        <dbReference type="Proteomes" id="UP000521872"/>
    </source>
</evidence>
<dbReference type="Gene3D" id="3.30.200.20">
    <property type="entry name" value="Phosphorylase Kinase, domain 1"/>
    <property type="match status" value="1"/>
</dbReference>
<dbReference type="InterPro" id="IPR051035">
    <property type="entry name" value="Mito_inheritance_9"/>
</dbReference>
<reference evidence="2 3" key="1">
    <citation type="submission" date="2019-12" db="EMBL/GenBank/DDBJ databases">
        <authorList>
            <person name="Floudas D."/>
            <person name="Bentzer J."/>
            <person name="Ahren D."/>
            <person name="Johansson T."/>
            <person name="Persson P."/>
            <person name="Tunlid A."/>
        </authorList>
    </citation>
    <scope>NUCLEOTIDE SEQUENCE [LARGE SCALE GENOMIC DNA]</scope>
    <source>
        <strain evidence="2 3">CBS 102.39</strain>
    </source>
</reference>
<dbReference type="EMBL" id="JAACJL010000034">
    <property type="protein sequence ID" value="KAF4615669.1"/>
    <property type="molecule type" value="Genomic_DNA"/>
</dbReference>
<sequence>MADLRLTERRHEFDDNELRRLAAQSVGRTLQDIDSMEKLDEGGFNRIFLITMRDGFQMIARIPYPVTQPEFYAVASEVATMTFLRAHGLPVPKVYGYSATPDNAAKTEYVFMEFVKGTKLTDLWMQSKEEDIVSGLRQLVKLESQVMSIPFPAGGSLYYVDDLRKVAGEKPGIPMLFKGERFCIGPDVRLHMWYGRRSQLDVNRGPYENVEAVLAAPALKEIAYLERFGQPLQPFQRWRREAYGFEKQSPLDHIKNLERYLLMAPSLIPNDESLRAFCIRHPDLHPNNVMVSTSPDSGQLEIVGLLDWQHASILPRFLVAGIPDRFQNYDDPFSQYLIPPSFPSNADKMEESELMEAVQLYLDRLIHFHYAKGTEELNKLHHDALSDWASLFIRRLWYHSGIPWEAENHDLKALLIEVTEKWGKLTEPGVPCPVVFEPDEVSETKAFSNRLQQADEIFQGIQGMIGFEKTETWVPSDRYTQAKYLAEQLKQNLLTRLPEGELRDNIQANWFLDDMDEKDYM</sequence>